<name>A0AAW1LBQ2_POPJA</name>
<dbReference type="EMBL" id="JASPKY010000137">
    <property type="protein sequence ID" value="KAK9731166.1"/>
    <property type="molecule type" value="Genomic_DNA"/>
</dbReference>
<dbReference type="SUPFAM" id="SSF56219">
    <property type="entry name" value="DNase I-like"/>
    <property type="match status" value="1"/>
</dbReference>
<organism evidence="1 2">
    <name type="scientific">Popillia japonica</name>
    <name type="common">Japanese beetle</name>
    <dbReference type="NCBI Taxonomy" id="7064"/>
    <lineage>
        <taxon>Eukaryota</taxon>
        <taxon>Metazoa</taxon>
        <taxon>Ecdysozoa</taxon>
        <taxon>Arthropoda</taxon>
        <taxon>Hexapoda</taxon>
        <taxon>Insecta</taxon>
        <taxon>Pterygota</taxon>
        <taxon>Neoptera</taxon>
        <taxon>Endopterygota</taxon>
        <taxon>Coleoptera</taxon>
        <taxon>Polyphaga</taxon>
        <taxon>Scarabaeiformia</taxon>
        <taxon>Scarabaeidae</taxon>
        <taxon>Rutelinae</taxon>
        <taxon>Popillia</taxon>
    </lineage>
</organism>
<dbReference type="PANTHER" id="PTHR33776">
    <property type="entry name" value="ENDO/EXONUCLEASE/PHOSPHATASE DOMAIN-CONTAINING PROTEIN"/>
    <property type="match status" value="1"/>
</dbReference>
<dbReference type="AlphaFoldDB" id="A0AAW1LBQ2"/>
<evidence type="ECO:0000313" key="2">
    <source>
        <dbReference type="Proteomes" id="UP001458880"/>
    </source>
</evidence>
<proteinExistence type="predicted"/>
<evidence type="ECO:0000313" key="1">
    <source>
        <dbReference type="EMBL" id="KAK9731166.1"/>
    </source>
</evidence>
<evidence type="ECO:0008006" key="3">
    <source>
        <dbReference type="Google" id="ProtNLM"/>
    </source>
</evidence>
<protein>
    <recommendedName>
        <fullName evidence="3">Endonuclease/exonuclease/phosphatase domain-containing protein</fullName>
    </recommendedName>
</protein>
<dbReference type="Proteomes" id="UP001458880">
    <property type="component" value="Unassembled WGS sequence"/>
</dbReference>
<keyword evidence="2" id="KW-1185">Reference proteome</keyword>
<gene>
    <name evidence="1" type="ORF">QE152_g13881</name>
</gene>
<comment type="caution">
    <text evidence="1">The sequence shown here is derived from an EMBL/GenBank/DDBJ whole genome shotgun (WGS) entry which is preliminary data.</text>
</comment>
<accession>A0AAW1LBQ2</accession>
<sequence>MDQDYISQSLEQEQNNKVFDDIDSWTTFTRDNFGEFFGVLFLNIRSIKKHFDEFLCYIENSISNLNVLILADHLNVNISEWEFEMNRGLFFLNDYGCVEKLRTNRAGGGIMVYYKNNISVCQLHADFKHCELLSLELKFNDISLLLIAVYRPPNADALLFLEELDAFLRGCTFKNVIFIGDINIDTTKFGAVSDAYENLMSKFGFMKKISTYTREESRNGIMASSCLDHLYCRSRNINIAGSTILAKISDHYMLAGAFKCSTTEEIRYNRKQNAFKCSTTEEIRYNRKQNSYDQGKFGERLNQLLTETAVNSFTNVDGLMWMAHSNAQLPKK</sequence>
<dbReference type="Gene3D" id="3.60.10.10">
    <property type="entry name" value="Endonuclease/exonuclease/phosphatase"/>
    <property type="match status" value="1"/>
</dbReference>
<dbReference type="InterPro" id="IPR036691">
    <property type="entry name" value="Endo/exonu/phosph_ase_sf"/>
</dbReference>
<reference evidence="1 2" key="1">
    <citation type="journal article" date="2024" name="BMC Genomics">
        <title>De novo assembly and annotation of Popillia japonica's genome with initial clues to its potential as an invasive pest.</title>
        <authorList>
            <person name="Cucini C."/>
            <person name="Boschi S."/>
            <person name="Funari R."/>
            <person name="Cardaioli E."/>
            <person name="Iannotti N."/>
            <person name="Marturano G."/>
            <person name="Paoli F."/>
            <person name="Bruttini M."/>
            <person name="Carapelli A."/>
            <person name="Frati F."/>
            <person name="Nardi F."/>
        </authorList>
    </citation>
    <scope>NUCLEOTIDE SEQUENCE [LARGE SCALE GENOMIC DNA]</scope>
    <source>
        <strain evidence="1">DMR45628</strain>
    </source>
</reference>
<dbReference type="PANTHER" id="PTHR33776:SF3">
    <property type="entry name" value="PHD-TYPE DOMAIN-CONTAINING PROTEIN"/>
    <property type="match status" value="1"/>
</dbReference>